<dbReference type="EMBL" id="FWFV01000020">
    <property type="protein sequence ID" value="SLN71606.1"/>
    <property type="molecule type" value="Genomic_DNA"/>
</dbReference>
<dbReference type="STRING" id="315423.SAMN04488020_12013"/>
<proteinExistence type="predicted"/>
<dbReference type="OrthoDB" id="7850573at2"/>
<evidence type="ECO:0000313" key="1">
    <source>
        <dbReference type="EMBL" id="SLN71606.1"/>
    </source>
</evidence>
<dbReference type="AlphaFoldDB" id="A0A1Y5TSS5"/>
<protein>
    <submittedName>
        <fullName evidence="1">Uncharacterized protein</fullName>
    </submittedName>
</protein>
<organism evidence="1 2">
    <name type="scientific">Palleronia marisminoris</name>
    <dbReference type="NCBI Taxonomy" id="315423"/>
    <lineage>
        <taxon>Bacteria</taxon>
        <taxon>Pseudomonadati</taxon>
        <taxon>Pseudomonadota</taxon>
        <taxon>Alphaproteobacteria</taxon>
        <taxon>Rhodobacterales</taxon>
        <taxon>Roseobacteraceae</taxon>
        <taxon>Palleronia</taxon>
    </lineage>
</organism>
<accession>A0A1Y5TSS5</accession>
<name>A0A1Y5TSS5_9RHOB</name>
<sequence length="268" mass="30390">MPADDLYPRLAINLDEDTDLQIEAILGPALIDEVAQHADVPQDGEQRGVLRDGLRRAFEAYVDACSEREGQRSEKEDNRALNRVAKAAGQLEAALLDLQEFPGVEARLERSIRNRPTPLAHSESLDLPKLIGTRRNIFADIRDMLIDLQVYGEDAVNREPHPVWIGAVESGESAFRFDSDEELEERRKAWRARSNERKFPKDHAIQEFLRTFRPTWDALSPHPFTHGMYHKDAKQTVSRLVDASHLSLQKIDGAVTRQAITTAVRKLV</sequence>
<dbReference type="RefSeq" id="WP_085855614.1">
    <property type="nucleotide sequence ID" value="NZ_FOPF01000020.1"/>
</dbReference>
<reference evidence="1 2" key="1">
    <citation type="submission" date="2017-03" db="EMBL/GenBank/DDBJ databases">
        <authorList>
            <person name="Afonso C.L."/>
            <person name="Miller P.J."/>
            <person name="Scott M.A."/>
            <person name="Spackman E."/>
            <person name="Goraichik I."/>
            <person name="Dimitrov K.M."/>
            <person name="Suarez D.L."/>
            <person name="Swayne D.E."/>
        </authorList>
    </citation>
    <scope>NUCLEOTIDE SEQUENCE [LARGE SCALE GENOMIC DNA]</scope>
    <source>
        <strain evidence="1 2">CECT 7066</strain>
    </source>
</reference>
<gene>
    <name evidence="1" type="ORF">PAM7066_03673</name>
</gene>
<dbReference type="Proteomes" id="UP000193870">
    <property type="component" value="Unassembled WGS sequence"/>
</dbReference>
<evidence type="ECO:0000313" key="2">
    <source>
        <dbReference type="Proteomes" id="UP000193870"/>
    </source>
</evidence>
<keyword evidence="2" id="KW-1185">Reference proteome</keyword>